<evidence type="ECO:0000256" key="11">
    <source>
        <dbReference type="ARBA" id="ARBA00023289"/>
    </source>
</evidence>
<keyword evidence="8 13" id="KW-0342">GTP-binding</keyword>
<dbReference type="InterPro" id="IPR001806">
    <property type="entry name" value="Small_GTPase"/>
</dbReference>
<evidence type="ECO:0000256" key="9">
    <source>
        <dbReference type="ARBA" id="ARBA00023136"/>
    </source>
</evidence>
<comment type="caution">
    <text evidence="14">The sequence shown here is derived from an EMBL/GenBank/DDBJ whole genome shotgun (WGS) entry which is preliminary data.</text>
</comment>
<dbReference type="SMART" id="SM00173">
    <property type="entry name" value="RAS"/>
    <property type="match status" value="1"/>
</dbReference>
<accession>A0A3L8S0P9</accession>
<evidence type="ECO:0000256" key="12">
    <source>
        <dbReference type="ARBA" id="ARBA00047660"/>
    </source>
</evidence>
<dbReference type="PRINTS" id="PR00449">
    <property type="entry name" value="RASTRNSFRMNG"/>
</dbReference>
<keyword evidence="10 13" id="KW-0449">Lipoprotein</keyword>
<dbReference type="InterPro" id="IPR027417">
    <property type="entry name" value="P-loop_NTPase"/>
</dbReference>
<dbReference type="PROSITE" id="PS51419">
    <property type="entry name" value="RAB"/>
    <property type="match status" value="1"/>
</dbReference>
<dbReference type="GO" id="GO:0051130">
    <property type="term" value="P:positive regulation of cellular component organization"/>
    <property type="evidence" value="ECO:0007669"/>
    <property type="project" value="UniProtKB-ARBA"/>
</dbReference>
<organism evidence="14 15">
    <name type="scientific">Chloebia gouldiae</name>
    <name type="common">Gouldian finch</name>
    <name type="synonym">Erythrura gouldiae</name>
    <dbReference type="NCBI Taxonomy" id="44316"/>
    <lineage>
        <taxon>Eukaryota</taxon>
        <taxon>Metazoa</taxon>
        <taxon>Chordata</taxon>
        <taxon>Craniata</taxon>
        <taxon>Vertebrata</taxon>
        <taxon>Euteleostomi</taxon>
        <taxon>Archelosauria</taxon>
        <taxon>Archosauria</taxon>
        <taxon>Dinosauria</taxon>
        <taxon>Saurischia</taxon>
        <taxon>Theropoda</taxon>
        <taxon>Coelurosauria</taxon>
        <taxon>Aves</taxon>
        <taxon>Neognathae</taxon>
        <taxon>Neoaves</taxon>
        <taxon>Telluraves</taxon>
        <taxon>Australaves</taxon>
        <taxon>Passeriformes</taxon>
        <taxon>Passeroidea</taxon>
        <taxon>Passeridae</taxon>
        <taxon>Chloebia</taxon>
    </lineage>
</organism>
<evidence type="ECO:0000256" key="3">
    <source>
        <dbReference type="ARBA" id="ARBA00008112"/>
    </source>
</evidence>
<dbReference type="InterPro" id="IPR037874">
    <property type="entry name" value="Cdc42"/>
</dbReference>
<dbReference type="Proteomes" id="UP000276834">
    <property type="component" value="Unassembled WGS sequence"/>
</dbReference>
<evidence type="ECO:0000313" key="14">
    <source>
        <dbReference type="EMBL" id="RLV93183.1"/>
    </source>
</evidence>
<dbReference type="EMBL" id="QUSF01000093">
    <property type="protein sequence ID" value="RLV93183.1"/>
    <property type="molecule type" value="Genomic_DNA"/>
</dbReference>
<dbReference type="EC" id="3.6.5.2" evidence="13"/>
<evidence type="ECO:0000256" key="8">
    <source>
        <dbReference type="ARBA" id="ARBA00023134"/>
    </source>
</evidence>
<comment type="catalytic activity">
    <reaction evidence="12">
        <text>GTP + H2O = GDP + phosphate + H(+)</text>
        <dbReference type="Rhea" id="RHEA:19669"/>
        <dbReference type="ChEBI" id="CHEBI:15377"/>
        <dbReference type="ChEBI" id="CHEBI:15378"/>
        <dbReference type="ChEBI" id="CHEBI:37565"/>
        <dbReference type="ChEBI" id="CHEBI:43474"/>
        <dbReference type="ChEBI" id="CHEBI:58189"/>
        <dbReference type="EC" id="3.6.5.2"/>
    </reaction>
    <physiologicalReaction direction="left-to-right" evidence="12">
        <dbReference type="Rhea" id="RHEA:19670"/>
    </physiologicalReaction>
</comment>
<evidence type="ECO:0000313" key="15">
    <source>
        <dbReference type="Proteomes" id="UP000276834"/>
    </source>
</evidence>
<name>A0A3L8S0P9_CHLGU</name>
<comment type="function">
    <text evidence="13">Plasma membrane-associated small GTPase which cycles between an active GTP-bound and an inactive GDP-bound state.</text>
</comment>
<dbReference type="GO" id="GO:0005737">
    <property type="term" value="C:cytoplasm"/>
    <property type="evidence" value="ECO:0007669"/>
    <property type="project" value="UniProtKB-ARBA"/>
</dbReference>
<dbReference type="GO" id="GO:0007264">
    <property type="term" value="P:small GTPase-mediated signal transduction"/>
    <property type="evidence" value="ECO:0007669"/>
    <property type="project" value="InterPro"/>
</dbReference>
<dbReference type="STRING" id="44316.ENSEGOP00005019312"/>
<dbReference type="FunFam" id="3.40.50.300:FF:003285">
    <property type="entry name" value="Uncharacterized protein"/>
    <property type="match status" value="1"/>
</dbReference>
<keyword evidence="5 13" id="KW-1003">Cell membrane</keyword>
<dbReference type="PROSITE" id="PS51420">
    <property type="entry name" value="RHO"/>
    <property type="match status" value="1"/>
</dbReference>
<dbReference type="AlphaFoldDB" id="A0A3L8S0P9"/>
<evidence type="ECO:0000256" key="6">
    <source>
        <dbReference type="ARBA" id="ARBA00022481"/>
    </source>
</evidence>
<evidence type="ECO:0000256" key="2">
    <source>
        <dbReference type="ARBA" id="ARBA00004342"/>
    </source>
</evidence>
<reference evidence="14 15" key="1">
    <citation type="journal article" date="2018" name="Proc. R. Soc. B">
        <title>A non-coding region near Follistatin controls head colour polymorphism in the Gouldian finch.</title>
        <authorList>
            <person name="Toomey M.B."/>
            <person name="Marques C.I."/>
            <person name="Andrade P."/>
            <person name="Araujo P.M."/>
            <person name="Sabatino S."/>
            <person name="Gazda M.A."/>
            <person name="Afonso S."/>
            <person name="Lopes R.J."/>
            <person name="Corbo J.C."/>
            <person name="Carneiro M."/>
        </authorList>
    </citation>
    <scope>NUCLEOTIDE SEQUENCE [LARGE SCALE GENOMIC DNA]</scope>
    <source>
        <strain evidence="14">Red01</strain>
        <tissue evidence="14">Muscle</tissue>
    </source>
</reference>
<comment type="similarity">
    <text evidence="3 13">Belongs to the small GTPase superfamily. Rho family. CDC42 subfamily.</text>
</comment>
<comment type="subcellular location">
    <subcellularLocation>
        <location evidence="2">Cell membrane</location>
        <topology evidence="2">Lipid-anchor</topology>
        <orientation evidence="2">Cytoplasmic side</orientation>
    </subcellularLocation>
    <subcellularLocation>
        <location evidence="1">Midbody</location>
    </subcellularLocation>
</comment>
<evidence type="ECO:0000256" key="5">
    <source>
        <dbReference type="ARBA" id="ARBA00022475"/>
    </source>
</evidence>
<evidence type="ECO:0000256" key="7">
    <source>
        <dbReference type="ARBA" id="ARBA00022741"/>
    </source>
</evidence>
<dbReference type="GO" id="GO:0003925">
    <property type="term" value="F:G protein activity"/>
    <property type="evidence" value="ECO:0007669"/>
    <property type="project" value="UniProtKB-EC"/>
</dbReference>
<proteinExistence type="inferred from homology"/>
<dbReference type="SMART" id="SM00174">
    <property type="entry name" value="RHO"/>
    <property type="match status" value="1"/>
</dbReference>
<keyword evidence="9 13" id="KW-0472">Membrane</keyword>
<dbReference type="SMART" id="SM00175">
    <property type="entry name" value="RAB"/>
    <property type="match status" value="1"/>
</dbReference>
<keyword evidence="7 13" id="KW-0547">Nucleotide-binding</keyword>
<dbReference type="Pfam" id="PF00071">
    <property type="entry name" value="Ras"/>
    <property type="match status" value="2"/>
</dbReference>
<dbReference type="InterPro" id="IPR003578">
    <property type="entry name" value="Small_GTPase_Rho"/>
</dbReference>
<dbReference type="PANTHER" id="PTHR24072">
    <property type="entry name" value="RHO FAMILY GTPASE"/>
    <property type="match status" value="1"/>
</dbReference>
<keyword evidence="6" id="KW-0488">Methylation</keyword>
<dbReference type="GO" id="GO:0005886">
    <property type="term" value="C:plasma membrane"/>
    <property type="evidence" value="ECO:0007669"/>
    <property type="project" value="UniProtKB-SubCell"/>
</dbReference>
<keyword evidence="11 13" id="KW-0636">Prenylation</keyword>
<dbReference type="OrthoDB" id="8830751at2759"/>
<keyword evidence="15" id="KW-1185">Reference proteome</keyword>
<dbReference type="SUPFAM" id="SSF52540">
    <property type="entry name" value="P-loop containing nucleoside triphosphate hydrolases"/>
    <property type="match status" value="1"/>
</dbReference>
<dbReference type="GO" id="GO:0030496">
    <property type="term" value="C:midbody"/>
    <property type="evidence" value="ECO:0007669"/>
    <property type="project" value="UniProtKB-SubCell"/>
</dbReference>
<dbReference type="GO" id="GO:0009653">
    <property type="term" value="P:anatomical structure morphogenesis"/>
    <property type="evidence" value="ECO:0007669"/>
    <property type="project" value="UniProtKB-ARBA"/>
</dbReference>
<dbReference type="PROSITE" id="PS51421">
    <property type="entry name" value="RAS"/>
    <property type="match status" value="1"/>
</dbReference>
<dbReference type="NCBIfam" id="TIGR00231">
    <property type="entry name" value="small_GTP"/>
    <property type="match status" value="1"/>
</dbReference>
<evidence type="ECO:0000256" key="1">
    <source>
        <dbReference type="ARBA" id="ARBA00004214"/>
    </source>
</evidence>
<dbReference type="GO" id="GO:0005525">
    <property type="term" value="F:GTP binding"/>
    <property type="evidence" value="ECO:0007669"/>
    <property type="project" value="UniProtKB-UniRule"/>
</dbReference>
<protein>
    <recommendedName>
        <fullName evidence="4 13">Cell division control protein 42 homolog</fullName>
        <ecNumber evidence="13">3.6.5.2</ecNumber>
    </recommendedName>
</protein>
<evidence type="ECO:0000256" key="4">
    <source>
        <dbReference type="ARBA" id="ARBA00016061"/>
    </source>
</evidence>
<dbReference type="InterPro" id="IPR005225">
    <property type="entry name" value="Small_GTP-bd"/>
</dbReference>
<dbReference type="Gene3D" id="3.40.50.300">
    <property type="entry name" value="P-loop containing nucleotide triphosphate hydrolases"/>
    <property type="match status" value="2"/>
</dbReference>
<gene>
    <name evidence="14" type="ORF">DV515_00013554</name>
</gene>
<evidence type="ECO:0000256" key="13">
    <source>
        <dbReference type="RuleBase" id="RU367141"/>
    </source>
</evidence>
<sequence>MCLRRQRSVEKSQTLLGICLTSCSAVGYPKLFHRSHYTVMPLAVAGPGASTASKISAMQTIKCVVVGDGAVGKTCLLISYTTNKFPSEYVPTVSVRMAEQGLPFAKGSFCNTVCCDSEDIIIGMKDADLRQCSPEWVFDNYAVTVMIGGEPYTLGLFDTAGQEDYDRLRPLSYPQTDVFLVCFSVVSPSSFENVKEKWVPEITHHCPKTPFLLVGTQIDLRDDPSTIEKLAKNKQKPITPETAEKLARDLKAVKYVECSALTQKGLKNVFDEAILAALEPPEPKKTRRCVLL</sequence>
<dbReference type="CDD" id="cd01874">
    <property type="entry name" value="Cdc42"/>
    <property type="match status" value="1"/>
</dbReference>
<evidence type="ECO:0000256" key="10">
    <source>
        <dbReference type="ARBA" id="ARBA00023288"/>
    </source>
</evidence>